<protein>
    <submittedName>
        <fullName evidence="2">Uncharacterized protein</fullName>
    </submittedName>
</protein>
<dbReference type="AlphaFoldDB" id="A0A4U6TTN1"/>
<feature type="region of interest" description="Disordered" evidence="1">
    <location>
        <begin position="1"/>
        <end position="30"/>
    </location>
</feature>
<sequence>MSILPVGRTTLRRDGRAQGSARDSNILPFF</sequence>
<accession>A0A4U6TTN1</accession>
<dbReference type="EMBL" id="CM016558">
    <property type="protein sequence ID" value="TKW06398.1"/>
    <property type="molecule type" value="Genomic_DNA"/>
</dbReference>
<evidence type="ECO:0000313" key="3">
    <source>
        <dbReference type="Proteomes" id="UP000298652"/>
    </source>
</evidence>
<organism evidence="2 3">
    <name type="scientific">Setaria viridis</name>
    <name type="common">Green bristlegrass</name>
    <name type="synonym">Setaria italica subsp. viridis</name>
    <dbReference type="NCBI Taxonomy" id="4556"/>
    <lineage>
        <taxon>Eukaryota</taxon>
        <taxon>Viridiplantae</taxon>
        <taxon>Streptophyta</taxon>
        <taxon>Embryophyta</taxon>
        <taxon>Tracheophyta</taxon>
        <taxon>Spermatophyta</taxon>
        <taxon>Magnoliopsida</taxon>
        <taxon>Liliopsida</taxon>
        <taxon>Poales</taxon>
        <taxon>Poaceae</taxon>
        <taxon>PACMAD clade</taxon>
        <taxon>Panicoideae</taxon>
        <taxon>Panicodae</taxon>
        <taxon>Paniceae</taxon>
        <taxon>Cenchrinae</taxon>
        <taxon>Setaria</taxon>
    </lineage>
</organism>
<gene>
    <name evidence="2" type="ORF">SEVIR_7G240250v2</name>
</gene>
<evidence type="ECO:0000256" key="1">
    <source>
        <dbReference type="SAM" id="MobiDB-lite"/>
    </source>
</evidence>
<dbReference type="Proteomes" id="UP000298652">
    <property type="component" value="Chromosome 7"/>
</dbReference>
<reference evidence="2" key="1">
    <citation type="submission" date="2019-03" db="EMBL/GenBank/DDBJ databases">
        <title>WGS assembly of Setaria viridis.</title>
        <authorList>
            <person name="Huang P."/>
            <person name="Jenkins J."/>
            <person name="Grimwood J."/>
            <person name="Barry K."/>
            <person name="Healey A."/>
            <person name="Mamidi S."/>
            <person name="Sreedasyam A."/>
            <person name="Shu S."/>
            <person name="Feldman M."/>
            <person name="Wu J."/>
            <person name="Yu Y."/>
            <person name="Chen C."/>
            <person name="Johnson J."/>
            <person name="Rokhsar D."/>
            <person name="Baxter I."/>
            <person name="Schmutz J."/>
            <person name="Brutnell T."/>
            <person name="Kellogg E."/>
        </authorList>
    </citation>
    <scope>NUCLEOTIDE SEQUENCE [LARGE SCALE GENOMIC DNA]</scope>
</reference>
<proteinExistence type="predicted"/>
<keyword evidence="3" id="KW-1185">Reference proteome</keyword>
<name>A0A4U6TTN1_SETVI</name>
<dbReference type="Gramene" id="TKW06398">
    <property type="protein sequence ID" value="TKW06398"/>
    <property type="gene ID" value="SEVIR_7G240250v2"/>
</dbReference>
<evidence type="ECO:0000313" key="2">
    <source>
        <dbReference type="EMBL" id="TKW06398.1"/>
    </source>
</evidence>